<name>A0A9C6U2P7_FRAOC</name>
<gene>
    <name evidence="3" type="primary">LOC127748886</name>
</gene>
<accession>A0A9C6U2P7</accession>
<feature type="compositionally biased region" description="Basic and acidic residues" evidence="1">
    <location>
        <begin position="198"/>
        <end position="212"/>
    </location>
</feature>
<feature type="compositionally biased region" description="Low complexity" evidence="1">
    <location>
        <begin position="113"/>
        <end position="126"/>
    </location>
</feature>
<feature type="compositionally biased region" description="Low complexity" evidence="1">
    <location>
        <begin position="180"/>
        <end position="190"/>
    </location>
</feature>
<sequence>MENSALGTALFTFRSSSISKPGPDLQDETNAPTRRRRGKGKRRLVGRKPKTVRPSSSSQENKDSPASEGTAGSSSNVCDSESDATYTDSDSDGSDTGHKTCKKSVNEPHLCSETEFFSETTASEQTVNETDFEEQTEVRKRRKHVPQLAYRRKHASRRVVPPESESEEEGERHATKSSDSAGELSVTESSSSEEENQDEKLEENVTRSHSVDANEGQTGARSKGPASETEGSNVSKIKKSVA</sequence>
<dbReference type="RefSeq" id="XP_052120253.1">
    <property type="nucleotide sequence ID" value="XM_052264293.1"/>
</dbReference>
<feature type="compositionally biased region" description="Basic residues" evidence="1">
    <location>
        <begin position="33"/>
        <end position="51"/>
    </location>
</feature>
<feature type="region of interest" description="Disordered" evidence="1">
    <location>
        <begin position="1"/>
        <end position="242"/>
    </location>
</feature>
<organism evidence="2 3">
    <name type="scientific">Frankliniella occidentalis</name>
    <name type="common">Western flower thrips</name>
    <name type="synonym">Euthrips occidentalis</name>
    <dbReference type="NCBI Taxonomy" id="133901"/>
    <lineage>
        <taxon>Eukaryota</taxon>
        <taxon>Metazoa</taxon>
        <taxon>Ecdysozoa</taxon>
        <taxon>Arthropoda</taxon>
        <taxon>Hexapoda</taxon>
        <taxon>Insecta</taxon>
        <taxon>Pterygota</taxon>
        <taxon>Neoptera</taxon>
        <taxon>Paraneoptera</taxon>
        <taxon>Thysanoptera</taxon>
        <taxon>Terebrantia</taxon>
        <taxon>Thripoidea</taxon>
        <taxon>Thripidae</taxon>
        <taxon>Frankliniella</taxon>
    </lineage>
</organism>
<reference evidence="3" key="1">
    <citation type="submission" date="2025-08" db="UniProtKB">
        <authorList>
            <consortium name="RefSeq"/>
        </authorList>
    </citation>
    <scope>IDENTIFICATION</scope>
    <source>
        <tissue evidence="3">Whole organism</tissue>
    </source>
</reference>
<feature type="compositionally biased region" description="Basic residues" evidence="1">
    <location>
        <begin position="139"/>
        <end position="157"/>
    </location>
</feature>
<evidence type="ECO:0000313" key="3">
    <source>
        <dbReference type="RefSeq" id="XP_052120253.1"/>
    </source>
</evidence>
<proteinExistence type="predicted"/>
<dbReference type="KEGG" id="foc:127748886"/>
<protein>
    <submittedName>
        <fullName evidence="3">Dentin sialophosphoprotein-like</fullName>
    </submittedName>
</protein>
<dbReference type="AlphaFoldDB" id="A0A9C6U2P7"/>
<evidence type="ECO:0000313" key="2">
    <source>
        <dbReference type="Proteomes" id="UP000504606"/>
    </source>
</evidence>
<evidence type="ECO:0000256" key="1">
    <source>
        <dbReference type="SAM" id="MobiDB-lite"/>
    </source>
</evidence>
<keyword evidence="2" id="KW-1185">Reference proteome</keyword>
<dbReference type="GeneID" id="127748886"/>
<dbReference type="Proteomes" id="UP000504606">
    <property type="component" value="Unplaced"/>
</dbReference>